<comment type="caution">
    <text evidence="3">The sequence shown here is derived from an EMBL/GenBank/DDBJ whole genome shotgun (WGS) entry which is preliminary data.</text>
</comment>
<dbReference type="RefSeq" id="WP_284282529.1">
    <property type="nucleotide sequence ID" value="NZ_BSOJ01000033.1"/>
</dbReference>
<dbReference type="Gene3D" id="3.40.50.300">
    <property type="entry name" value="P-loop containing nucleotide triphosphate hydrolases"/>
    <property type="match status" value="2"/>
</dbReference>
<feature type="domain" description="OLD protein-like TOPRIM" evidence="2">
    <location>
        <begin position="425"/>
        <end position="450"/>
    </location>
</feature>
<accession>A0ABQ5YW97</accession>
<gene>
    <name evidence="3" type="ORF">GCM10007875_27660</name>
</gene>
<dbReference type="InterPro" id="IPR041685">
    <property type="entry name" value="AAA_GajA/Old/RecF-like"/>
</dbReference>
<dbReference type="Pfam" id="PF13175">
    <property type="entry name" value="AAA_15"/>
    <property type="match status" value="1"/>
</dbReference>
<dbReference type="InterPro" id="IPR027417">
    <property type="entry name" value="P-loop_NTPase"/>
</dbReference>
<dbReference type="Pfam" id="PF20469">
    <property type="entry name" value="OLD-like_TOPRIM"/>
    <property type="match status" value="1"/>
</dbReference>
<dbReference type="Proteomes" id="UP001156664">
    <property type="component" value="Unassembled WGS sequence"/>
</dbReference>
<feature type="domain" description="Endonuclease GajA/Old nuclease/RecF-like AAA" evidence="1">
    <location>
        <begin position="1"/>
        <end position="378"/>
    </location>
</feature>
<dbReference type="InterPro" id="IPR051396">
    <property type="entry name" value="Bact_Antivir_Def_Nuclease"/>
</dbReference>
<dbReference type="EMBL" id="BSOJ01000033">
    <property type="protein sequence ID" value="GLR27675.1"/>
    <property type="molecule type" value="Genomic_DNA"/>
</dbReference>
<keyword evidence="4" id="KW-1185">Reference proteome</keyword>
<evidence type="ECO:0000259" key="2">
    <source>
        <dbReference type="Pfam" id="PF20469"/>
    </source>
</evidence>
<organism evidence="3 4">
    <name type="scientific">Limnobacter litoralis</name>
    <dbReference type="NCBI Taxonomy" id="481366"/>
    <lineage>
        <taxon>Bacteria</taxon>
        <taxon>Pseudomonadati</taxon>
        <taxon>Pseudomonadota</taxon>
        <taxon>Betaproteobacteria</taxon>
        <taxon>Burkholderiales</taxon>
        <taxon>Burkholderiaceae</taxon>
        <taxon>Limnobacter</taxon>
    </lineage>
</organism>
<evidence type="ECO:0000313" key="3">
    <source>
        <dbReference type="EMBL" id="GLR27675.1"/>
    </source>
</evidence>
<protein>
    <recommendedName>
        <fullName evidence="5">ATPase AAA-type core domain-containing protein</fullName>
    </recommendedName>
</protein>
<dbReference type="InterPro" id="IPR034139">
    <property type="entry name" value="TOPRIM_OLD"/>
</dbReference>
<name>A0ABQ5YW97_9BURK</name>
<evidence type="ECO:0008006" key="5">
    <source>
        <dbReference type="Google" id="ProtNLM"/>
    </source>
</evidence>
<sequence>MKLRRVLIENVRSFLDPAELLLEGDISIIIGPNGGGKTNLLDTVTTVLRKHLLSSITPRKSPTAEIPDRYEFVGNDVLNNTPLERHSAGQARQQRVEIEVEVTQRDIENIASMRGSAAEISGRTERKYFGFSIREAADWDLSLLQSGQRFTYQILNNGLQGNSDRAAQIFQRYLALYEADNWLRDELGLAKLSTPMVSLPVNRAASGFQSSLSLAGYNEFDHKRGVDAASSRTGGSIVTLAIGRIARRFRLLLERDTGKAKDDFYADPEIKSLTSILADLGYKWNLECIDPFSNQYDVQLEKQGSKFLVGAASSGEKELLTYLFAIFALNVRDALIVVDEPELHLHPRWQRTLLALFERLSKETGNQFLLATHSPVFVSPSSIQYVSRVYSAEQKSAIVRLNGGHLPEPKHLFSIVNSQNNERMFFADKVVLVEGISDRIFFEAVFQRLGVTSGT</sequence>
<dbReference type="SUPFAM" id="SSF52540">
    <property type="entry name" value="P-loop containing nucleoside triphosphate hydrolases"/>
    <property type="match status" value="1"/>
</dbReference>
<proteinExistence type="predicted"/>
<reference evidence="4" key="1">
    <citation type="journal article" date="2019" name="Int. J. Syst. Evol. Microbiol.">
        <title>The Global Catalogue of Microorganisms (GCM) 10K type strain sequencing project: providing services to taxonomists for standard genome sequencing and annotation.</title>
        <authorList>
            <consortium name="The Broad Institute Genomics Platform"/>
            <consortium name="The Broad Institute Genome Sequencing Center for Infectious Disease"/>
            <person name="Wu L."/>
            <person name="Ma J."/>
        </authorList>
    </citation>
    <scope>NUCLEOTIDE SEQUENCE [LARGE SCALE GENOMIC DNA]</scope>
    <source>
        <strain evidence="4">NBRC 105857</strain>
    </source>
</reference>
<dbReference type="PANTHER" id="PTHR43581">
    <property type="entry name" value="ATP/GTP PHOSPHATASE"/>
    <property type="match status" value="1"/>
</dbReference>
<dbReference type="PANTHER" id="PTHR43581:SF4">
    <property type="entry name" value="ATP_GTP PHOSPHATASE"/>
    <property type="match status" value="1"/>
</dbReference>
<evidence type="ECO:0000313" key="4">
    <source>
        <dbReference type="Proteomes" id="UP001156664"/>
    </source>
</evidence>
<evidence type="ECO:0000259" key="1">
    <source>
        <dbReference type="Pfam" id="PF13175"/>
    </source>
</evidence>